<dbReference type="Proteomes" id="UP001295423">
    <property type="component" value="Unassembled WGS sequence"/>
</dbReference>
<gene>
    <name evidence="10" type="ORF">CYCCA115_LOCUS22072</name>
</gene>
<protein>
    <recommendedName>
        <fullName evidence="12">Endoplasmic reticulum-Golgi intermediate compartment protein 3</fullName>
    </recommendedName>
</protein>
<organism evidence="10 11">
    <name type="scientific">Cylindrotheca closterium</name>
    <dbReference type="NCBI Taxonomy" id="2856"/>
    <lineage>
        <taxon>Eukaryota</taxon>
        <taxon>Sar</taxon>
        <taxon>Stramenopiles</taxon>
        <taxon>Ochrophyta</taxon>
        <taxon>Bacillariophyta</taxon>
        <taxon>Bacillariophyceae</taxon>
        <taxon>Bacillariophycidae</taxon>
        <taxon>Bacillariales</taxon>
        <taxon>Bacillariaceae</taxon>
        <taxon>Cylindrotheca</taxon>
    </lineage>
</organism>
<comment type="caution">
    <text evidence="10">The sequence shown here is derived from an EMBL/GenBank/DDBJ whole genome shotgun (WGS) entry which is preliminary data.</text>
</comment>
<evidence type="ECO:0000256" key="6">
    <source>
        <dbReference type="SAM" id="MobiDB-lite"/>
    </source>
</evidence>
<feature type="domain" description="Endoplasmic reticulum vesicle transporter N-terminal" evidence="9">
    <location>
        <begin position="83"/>
        <end position="174"/>
    </location>
</feature>
<feature type="compositionally biased region" description="Low complexity" evidence="6">
    <location>
        <begin position="28"/>
        <end position="48"/>
    </location>
</feature>
<feature type="region of interest" description="Disordered" evidence="6">
    <location>
        <begin position="22"/>
        <end position="76"/>
    </location>
</feature>
<dbReference type="GO" id="GO:0016020">
    <property type="term" value="C:membrane"/>
    <property type="evidence" value="ECO:0007669"/>
    <property type="project" value="UniProtKB-SubCell"/>
</dbReference>
<proteinExistence type="inferred from homology"/>
<keyword evidence="5 7" id="KW-0472">Membrane</keyword>
<keyword evidence="4 7" id="KW-1133">Transmembrane helix</keyword>
<evidence type="ECO:0000256" key="2">
    <source>
        <dbReference type="ARBA" id="ARBA00005648"/>
    </source>
</evidence>
<evidence type="ECO:0000256" key="1">
    <source>
        <dbReference type="ARBA" id="ARBA00004141"/>
    </source>
</evidence>
<dbReference type="InterPro" id="IPR012936">
    <property type="entry name" value="Erv_C"/>
</dbReference>
<dbReference type="AlphaFoldDB" id="A0AAD2PXI6"/>
<sequence>MAENTSYTASYNAPSYSYGGGGGGGAYGAAPSNGSSTSSSSAPPAADGGLRRRSAVTPQYGSGGGYDDETKKSRKPRRAVVEKLDFMFPKVDREFTVKTKGGGVASLVATGLVAILIIAEVITWMAQNGAEVSRTYVDNSLGKKMRVDLNITFPGLACDDLHLNVIDIAGDHQLDIHDTLKKKKLHKHGGPMTRQELEVETNLHRKQQAEKDRILKEKLPADYCGPCYGAAQNEGDCCQSCDDVIEAYTKMKWKTDMLKFTSEQCIREGRDHQEVKKLIRNQGCHLSGYMMLNRVAGNFHIAMGEGIERDGRHIQTFNPEDAPNFNASHIIHELSFGPADGSEPLTGTTKIVTESVGTTGLFQYFIKIVPTSYVGDAFPGNPDLVEISDDGEARLETNRYFITERFNPLMSEGYEEHTTRVEGDAKRHAVEMNHGKGHDHADHHQIRNSVLPGIFFIYEIYPFAVEISKNYVPFTHLLIRIMATVGGVFTLARWADSIIYDRRR</sequence>
<evidence type="ECO:0000256" key="7">
    <source>
        <dbReference type="SAM" id="Phobius"/>
    </source>
</evidence>
<comment type="subcellular location">
    <subcellularLocation>
        <location evidence="1">Membrane</location>
        <topology evidence="1">Multi-pass membrane protein</topology>
    </subcellularLocation>
</comment>
<reference evidence="10" key="1">
    <citation type="submission" date="2023-08" db="EMBL/GenBank/DDBJ databases">
        <authorList>
            <person name="Audoor S."/>
            <person name="Bilcke G."/>
        </authorList>
    </citation>
    <scope>NUCLEOTIDE SEQUENCE</scope>
</reference>
<dbReference type="InterPro" id="IPR045888">
    <property type="entry name" value="Erv"/>
</dbReference>
<evidence type="ECO:0000256" key="4">
    <source>
        <dbReference type="ARBA" id="ARBA00022989"/>
    </source>
</evidence>
<evidence type="ECO:0000256" key="5">
    <source>
        <dbReference type="ARBA" id="ARBA00023136"/>
    </source>
</evidence>
<dbReference type="InterPro" id="IPR039542">
    <property type="entry name" value="Erv_N"/>
</dbReference>
<dbReference type="GO" id="GO:0030134">
    <property type="term" value="C:COPII-coated ER to Golgi transport vesicle"/>
    <property type="evidence" value="ECO:0007669"/>
    <property type="project" value="TreeGrafter"/>
</dbReference>
<dbReference type="Pfam" id="PF13850">
    <property type="entry name" value="ERGIC_N"/>
    <property type="match status" value="1"/>
</dbReference>
<dbReference type="PANTHER" id="PTHR10984:SF25">
    <property type="entry name" value="ENDOPLASMIC RETICULUM-GOLGI INTERMEDIATE COMPARTMENT PROTEIN 3"/>
    <property type="match status" value="1"/>
</dbReference>
<feature type="domain" description="Endoplasmic reticulum vesicle transporter C-terminal" evidence="8">
    <location>
        <begin position="227"/>
        <end position="496"/>
    </location>
</feature>
<evidence type="ECO:0000313" key="11">
    <source>
        <dbReference type="Proteomes" id="UP001295423"/>
    </source>
</evidence>
<evidence type="ECO:0000259" key="9">
    <source>
        <dbReference type="Pfam" id="PF13850"/>
    </source>
</evidence>
<evidence type="ECO:0000256" key="3">
    <source>
        <dbReference type="ARBA" id="ARBA00022692"/>
    </source>
</evidence>
<name>A0AAD2PXI6_9STRA</name>
<dbReference type="GO" id="GO:0005783">
    <property type="term" value="C:endoplasmic reticulum"/>
    <property type="evidence" value="ECO:0007669"/>
    <property type="project" value="TreeGrafter"/>
</dbReference>
<keyword evidence="11" id="KW-1185">Reference proteome</keyword>
<comment type="similarity">
    <text evidence="2">Belongs to the ERGIC family.</text>
</comment>
<dbReference type="PANTHER" id="PTHR10984">
    <property type="entry name" value="ENDOPLASMIC RETICULUM-GOLGI INTERMEDIATE COMPARTMENT PROTEIN"/>
    <property type="match status" value="1"/>
</dbReference>
<dbReference type="Pfam" id="PF07970">
    <property type="entry name" value="COPIIcoated_ERV"/>
    <property type="match status" value="1"/>
</dbReference>
<evidence type="ECO:0008006" key="12">
    <source>
        <dbReference type="Google" id="ProtNLM"/>
    </source>
</evidence>
<evidence type="ECO:0000259" key="8">
    <source>
        <dbReference type="Pfam" id="PF07970"/>
    </source>
</evidence>
<feature type="transmembrane region" description="Helical" evidence="7">
    <location>
        <begin position="103"/>
        <end position="126"/>
    </location>
</feature>
<dbReference type="EMBL" id="CAKOGP040002291">
    <property type="protein sequence ID" value="CAJ1966489.1"/>
    <property type="molecule type" value="Genomic_DNA"/>
</dbReference>
<accession>A0AAD2PXI6</accession>
<keyword evidence="3 7" id="KW-0812">Transmembrane</keyword>
<evidence type="ECO:0000313" key="10">
    <source>
        <dbReference type="EMBL" id="CAJ1966489.1"/>
    </source>
</evidence>